<dbReference type="NCBIfam" id="TIGR03500">
    <property type="entry name" value="FliO_TIGR"/>
    <property type="match status" value="1"/>
</dbReference>
<keyword evidence="8" id="KW-0966">Cell projection</keyword>
<dbReference type="InterPro" id="IPR052205">
    <property type="entry name" value="FliO/MopB"/>
</dbReference>
<dbReference type="eggNOG" id="COG3190">
    <property type="taxonomic scope" value="Bacteria"/>
</dbReference>
<name>A0A1N6I5F5_9PROT</name>
<keyword evidence="2 7" id="KW-0812">Transmembrane</keyword>
<comment type="similarity">
    <text evidence="6 7">Belongs to the FliO/MopB family.</text>
</comment>
<keyword evidence="8" id="KW-0282">Flagellum</keyword>
<keyword evidence="8" id="KW-0969">Cilium</keyword>
<dbReference type="PANTHER" id="PTHR38766:SF1">
    <property type="entry name" value="FLAGELLAR PROTEIN FLIO"/>
    <property type="match status" value="1"/>
</dbReference>
<keyword evidence="3 7" id="KW-1133">Transmembrane helix</keyword>
<evidence type="ECO:0000256" key="4">
    <source>
        <dbReference type="ARBA" id="ARBA00023136"/>
    </source>
</evidence>
<evidence type="ECO:0000256" key="6">
    <source>
        <dbReference type="ARBA" id="ARBA00037937"/>
    </source>
</evidence>
<evidence type="ECO:0000256" key="1">
    <source>
        <dbReference type="ARBA" id="ARBA00022475"/>
    </source>
</evidence>
<dbReference type="Pfam" id="PF04347">
    <property type="entry name" value="FliO"/>
    <property type="match status" value="1"/>
</dbReference>
<feature type="transmembrane region" description="Helical" evidence="7">
    <location>
        <begin position="38"/>
        <end position="59"/>
    </location>
</feature>
<evidence type="ECO:0000313" key="8">
    <source>
        <dbReference type="EMBL" id="SIO27231.1"/>
    </source>
</evidence>
<dbReference type="EMBL" id="FSRO01000001">
    <property type="protein sequence ID" value="SIO27231.1"/>
    <property type="molecule type" value="Genomic_DNA"/>
</dbReference>
<proteinExistence type="inferred from homology"/>
<dbReference type="GO" id="GO:0005886">
    <property type="term" value="C:plasma membrane"/>
    <property type="evidence" value="ECO:0007669"/>
    <property type="project" value="UniProtKB-SubCell"/>
</dbReference>
<evidence type="ECO:0000313" key="9">
    <source>
        <dbReference type="Proteomes" id="UP000185062"/>
    </source>
</evidence>
<accession>A0A1N6I5F5</accession>
<evidence type="ECO:0000256" key="3">
    <source>
        <dbReference type="ARBA" id="ARBA00022989"/>
    </source>
</evidence>
<organism evidence="8 9">
    <name type="scientific">Nitrosomonas cryotolerans ATCC 49181</name>
    <dbReference type="NCBI Taxonomy" id="1131553"/>
    <lineage>
        <taxon>Bacteria</taxon>
        <taxon>Pseudomonadati</taxon>
        <taxon>Pseudomonadota</taxon>
        <taxon>Betaproteobacteria</taxon>
        <taxon>Nitrosomonadales</taxon>
        <taxon>Nitrosomonadaceae</taxon>
        <taxon>Nitrosomonas</taxon>
    </lineage>
</organism>
<keyword evidence="5 7" id="KW-0975">Bacterial flagellum</keyword>
<dbReference type="Proteomes" id="UP000185062">
    <property type="component" value="Unassembled WGS sequence"/>
</dbReference>
<dbReference type="InterPro" id="IPR022781">
    <property type="entry name" value="Flagellar_biosynth_FliO"/>
</dbReference>
<reference evidence="8 9" key="1">
    <citation type="submission" date="2016-12" db="EMBL/GenBank/DDBJ databases">
        <authorList>
            <person name="Song W.-J."/>
            <person name="Kurnit D.M."/>
        </authorList>
    </citation>
    <scope>NUCLEOTIDE SEQUENCE [LARGE SCALE GENOMIC DNA]</scope>
    <source>
        <strain evidence="8 9">ATCC 49181</strain>
    </source>
</reference>
<evidence type="ECO:0000256" key="7">
    <source>
        <dbReference type="RuleBase" id="RU362064"/>
    </source>
</evidence>
<keyword evidence="9" id="KW-1185">Reference proteome</keyword>
<dbReference type="AlphaFoldDB" id="A0A1N6I5F5"/>
<dbReference type="GO" id="GO:0044781">
    <property type="term" value="P:bacterial-type flagellum organization"/>
    <property type="evidence" value="ECO:0007669"/>
    <property type="project" value="UniProtKB-UniRule"/>
</dbReference>
<gene>
    <name evidence="8" type="ORF">SAMN02743940_1553</name>
</gene>
<dbReference type="GO" id="GO:0009425">
    <property type="term" value="C:bacterial-type flagellum basal body"/>
    <property type="evidence" value="ECO:0007669"/>
    <property type="project" value="UniProtKB-SubCell"/>
</dbReference>
<keyword evidence="1 7" id="KW-1003">Cell membrane</keyword>
<evidence type="ECO:0000256" key="2">
    <source>
        <dbReference type="ARBA" id="ARBA00022692"/>
    </source>
</evidence>
<dbReference type="RefSeq" id="WP_028462428.1">
    <property type="nucleotide sequence ID" value="NZ_FSRO01000001.1"/>
</dbReference>
<keyword evidence="4 7" id="KW-0472">Membrane</keyword>
<sequence>MLIRYLTLLILAIPSRIYAEVSQPGYTPPPPVISIENMLQMAAGLLLVLIVIGAATWLLKRFAIIPTTTSNAIKIISTTSIGQRERIVILEVGDTWLVLGVAPGRVSTLHSMEKISMKPSDDISNKSGNDKFSEHLNQQIGKKYNQS</sequence>
<dbReference type="PANTHER" id="PTHR38766">
    <property type="entry name" value="FLAGELLAR PROTEIN FLIO"/>
    <property type="match status" value="1"/>
</dbReference>
<protein>
    <recommendedName>
        <fullName evidence="7">Flagellar protein</fullName>
    </recommendedName>
</protein>
<evidence type="ECO:0000256" key="5">
    <source>
        <dbReference type="ARBA" id="ARBA00023143"/>
    </source>
</evidence>
<comment type="subcellular location">
    <subcellularLocation>
        <location evidence="7">Cell membrane</location>
    </subcellularLocation>
    <subcellularLocation>
        <location evidence="7">Bacterial flagellum basal body</location>
    </subcellularLocation>
</comment>
<dbReference type="STRING" id="44575.SAMN05216419_10634"/>